<protein>
    <recommendedName>
        <fullName evidence="1">DUF7668 domain-containing protein</fullName>
    </recommendedName>
</protein>
<comment type="caution">
    <text evidence="2">The sequence shown here is derived from an EMBL/GenBank/DDBJ whole genome shotgun (WGS) entry which is preliminary data.</text>
</comment>
<organism evidence="2 3">
    <name type="scientific">Variovorax guangxiensis</name>
    <dbReference type="NCBI Taxonomy" id="1775474"/>
    <lineage>
        <taxon>Bacteria</taxon>
        <taxon>Pseudomonadati</taxon>
        <taxon>Pseudomonadota</taxon>
        <taxon>Betaproteobacteria</taxon>
        <taxon>Burkholderiales</taxon>
        <taxon>Comamonadaceae</taxon>
        <taxon>Variovorax</taxon>
    </lineage>
</organism>
<feature type="domain" description="DUF7668" evidence="1">
    <location>
        <begin position="24"/>
        <end position="130"/>
    </location>
</feature>
<dbReference type="InterPro" id="IPR056085">
    <property type="entry name" value="DUF7668"/>
</dbReference>
<dbReference type="RefSeq" id="WP_126024434.1">
    <property type="nucleotide sequence ID" value="NZ_RXFT01000012.1"/>
</dbReference>
<evidence type="ECO:0000259" key="1">
    <source>
        <dbReference type="Pfam" id="PF24705"/>
    </source>
</evidence>
<dbReference type="EMBL" id="RXFT01000012">
    <property type="protein sequence ID" value="RUR70322.1"/>
    <property type="molecule type" value="Genomic_DNA"/>
</dbReference>
<dbReference type="Pfam" id="PF24705">
    <property type="entry name" value="DUF7668"/>
    <property type="match status" value="1"/>
</dbReference>
<gene>
    <name evidence="2" type="ORF">EJP67_25020</name>
</gene>
<dbReference type="AlphaFoldDB" id="A0A3S0XCS5"/>
<accession>A0A3S0XCS5</accession>
<evidence type="ECO:0000313" key="3">
    <source>
        <dbReference type="Proteomes" id="UP000281118"/>
    </source>
</evidence>
<name>A0A3S0XCS5_9BURK</name>
<evidence type="ECO:0000313" key="2">
    <source>
        <dbReference type="EMBL" id="RUR70322.1"/>
    </source>
</evidence>
<dbReference type="OrthoDB" id="8907115at2"/>
<proteinExistence type="predicted"/>
<sequence length="130" mass="14680">MAHLPISASDEDLIKFADEWARLLEAEDYAAAFGFTAQEPSMQWTPELIRQVIKSYCECSAGQKVTLNGEPTDIHQRKEVTRWQDDGHGSIGEIWYDLNIDGYASDLTATFYIEEGPDGLTVRLNDIHVM</sequence>
<dbReference type="Proteomes" id="UP000281118">
    <property type="component" value="Unassembled WGS sequence"/>
</dbReference>
<reference evidence="2 3" key="1">
    <citation type="submission" date="2018-12" db="EMBL/GenBank/DDBJ databases">
        <title>The genome sequences of Variovorax guangxiensis DSM 27352.</title>
        <authorList>
            <person name="Gao J."/>
            <person name="Sun J."/>
        </authorList>
    </citation>
    <scope>NUCLEOTIDE SEQUENCE [LARGE SCALE GENOMIC DNA]</scope>
    <source>
        <strain evidence="2 3">DSM 27352</strain>
    </source>
</reference>